<comment type="caution">
    <text evidence="2">The sequence shown here is derived from an EMBL/GenBank/DDBJ whole genome shotgun (WGS) entry which is preliminary data.</text>
</comment>
<protein>
    <submittedName>
        <fullName evidence="2">DUF4374 domain-containing protein</fullName>
    </submittedName>
</protein>
<dbReference type="SUPFAM" id="SSF101898">
    <property type="entry name" value="NHL repeat"/>
    <property type="match status" value="1"/>
</dbReference>
<dbReference type="EMBL" id="SGIT01000001">
    <property type="protein sequence ID" value="RZF61529.1"/>
    <property type="molecule type" value="Genomic_DNA"/>
</dbReference>
<organism evidence="2 3">
    <name type="scientific">Sphingobacterium corticibacterium</name>
    <dbReference type="NCBI Taxonomy" id="2484746"/>
    <lineage>
        <taxon>Bacteria</taxon>
        <taxon>Pseudomonadati</taxon>
        <taxon>Bacteroidota</taxon>
        <taxon>Sphingobacteriia</taxon>
        <taxon>Sphingobacteriales</taxon>
        <taxon>Sphingobacteriaceae</taxon>
        <taxon>Sphingobacterium</taxon>
    </lineage>
</organism>
<keyword evidence="1" id="KW-0732">Signal</keyword>
<proteinExistence type="predicted"/>
<dbReference type="PROSITE" id="PS51257">
    <property type="entry name" value="PROKAR_LIPOPROTEIN"/>
    <property type="match status" value="1"/>
</dbReference>
<dbReference type="Proteomes" id="UP000292855">
    <property type="component" value="Unassembled WGS sequence"/>
</dbReference>
<accession>A0A4Q6XX13</accession>
<feature type="chain" id="PRO_5020696468" evidence="1">
    <location>
        <begin position="25"/>
        <end position="404"/>
    </location>
</feature>
<feature type="signal peptide" evidence="1">
    <location>
        <begin position="1"/>
        <end position="24"/>
    </location>
</feature>
<name>A0A4Q6XX13_9SPHI</name>
<dbReference type="RefSeq" id="WP_130139758.1">
    <property type="nucleotide sequence ID" value="NZ_SGIT01000001.1"/>
</dbReference>
<dbReference type="OrthoDB" id="738440at2"/>
<gene>
    <name evidence="2" type="ORF">EWE74_01405</name>
</gene>
<evidence type="ECO:0000313" key="2">
    <source>
        <dbReference type="EMBL" id="RZF61529.1"/>
    </source>
</evidence>
<reference evidence="2 3" key="1">
    <citation type="submission" date="2019-02" db="EMBL/GenBank/DDBJ databases">
        <authorList>
            <person name="Li Y."/>
        </authorList>
    </citation>
    <scope>NUCLEOTIDE SEQUENCE [LARGE SCALE GENOMIC DNA]</scope>
    <source>
        <strain evidence="2 3">30C10-4-7</strain>
    </source>
</reference>
<sequence>MNMKMYTKFLALALVLSIGVTSCKKENNDAIPIDEDAAFALWIQVGSWPNTNYYVLNVEDLTQGAAKLQGNGIDVTTKLNNSVITKDGFYYFYNSAEGRFGKYTLENGAVKVVKEVPLSHLASLAGHTWVNNNTLVMIGNNASGNGVNAVVVNTDDLSLTTGAISGLPELVTNYTKYLVGGDIQYKDGKLFFSVNMQNTSNYQVYPRLYTMAVSYPALSVTKISTDDRSVGVGNTSGYFATSFVDGNGDMYFMTSWNLVWNDNGTRAPKGIYRIKKGEDELDKSYYINVLQETGKEAAAGTFMDLGNGKAILKLQETEGYENEKYGYTIIDLETGKEVRKLTEITSGESGERNIYVENGKAYIAVLTGEGTDYIWVYDSATDKVSKGLSIQGGYNSFSRIDKLK</sequence>
<evidence type="ECO:0000313" key="3">
    <source>
        <dbReference type="Proteomes" id="UP000292855"/>
    </source>
</evidence>
<evidence type="ECO:0000256" key="1">
    <source>
        <dbReference type="SAM" id="SignalP"/>
    </source>
</evidence>
<keyword evidence="3" id="KW-1185">Reference proteome</keyword>
<dbReference type="AlphaFoldDB" id="A0A4Q6XX13"/>